<dbReference type="InterPro" id="IPR041075">
    <property type="entry name" value="NOD1/2_WH"/>
</dbReference>
<evidence type="ECO:0000259" key="6">
    <source>
        <dbReference type="PROSITE" id="PS50837"/>
    </source>
</evidence>
<dbReference type="SUPFAM" id="SSF52047">
    <property type="entry name" value="RNI-like"/>
    <property type="match status" value="1"/>
</dbReference>
<dbReference type="InParanoid" id="L5KCA9"/>
<gene>
    <name evidence="7" type="ORF">PAL_GLEAN10003079</name>
</gene>
<keyword evidence="2" id="KW-0433">Leucine-rich repeat</keyword>
<keyword evidence="3" id="KW-0677">Repeat</keyword>
<evidence type="ECO:0000256" key="5">
    <source>
        <dbReference type="ARBA" id="ARBA00022840"/>
    </source>
</evidence>
<dbReference type="SMART" id="SM00382">
    <property type="entry name" value="AAA"/>
    <property type="match status" value="1"/>
</dbReference>
<dbReference type="Gene3D" id="3.80.10.10">
    <property type="entry name" value="Ribonuclease Inhibitor"/>
    <property type="match status" value="2"/>
</dbReference>
<dbReference type="FunCoup" id="L5KCA9">
    <property type="interactions" value="23"/>
</dbReference>
<reference evidence="8" key="1">
    <citation type="journal article" date="2013" name="Science">
        <title>Comparative analysis of bat genomes provides insight into the evolution of flight and immunity.</title>
        <authorList>
            <person name="Zhang G."/>
            <person name="Cowled C."/>
            <person name="Shi Z."/>
            <person name="Huang Z."/>
            <person name="Bishop-Lilly K.A."/>
            <person name="Fang X."/>
            <person name="Wynne J.W."/>
            <person name="Xiong Z."/>
            <person name="Baker M.L."/>
            <person name="Zhao W."/>
            <person name="Tachedjian M."/>
            <person name="Zhu Y."/>
            <person name="Zhou P."/>
            <person name="Jiang X."/>
            <person name="Ng J."/>
            <person name="Yang L."/>
            <person name="Wu L."/>
            <person name="Xiao J."/>
            <person name="Feng Y."/>
            <person name="Chen Y."/>
            <person name="Sun X."/>
            <person name="Zhang Y."/>
            <person name="Marsh G.A."/>
            <person name="Crameri G."/>
            <person name="Broder C.C."/>
            <person name="Frey K.G."/>
            <person name="Wang L.F."/>
            <person name="Wang J."/>
        </authorList>
    </citation>
    <scope>NUCLEOTIDE SEQUENCE [LARGE SCALE GENOMIC DNA]</scope>
</reference>
<dbReference type="GO" id="GO:0005524">
    <property type="term" value="F:ATP binding"/>
    <property type="evidence" value="ECO:0007669"/>
    <property type="project" value="UniProtKB-KW"/>
</dbReference>
<dbReference type="Gene3D" id="3.40.50.300">
    <property type="entry name" value="P-loop containing nucleotide triphosphate hydrolases"/>
    <property type="match status" value="1"/>
</dbReference>
<dbReference type="InterPro" id="IPR003593">
    <property type="entry name" value="AAA+_ATPase"/>
</dbReference>
<evidence type="ECO:0000256" key="2">
    <source>
        <dbReference type="ARBA" id="ARBA00022614"/>
    </source>
</evidence>
<keyword evidence="4" id="KW-0547">Nucleotide-binding</keyword>
<accession>L5KCA9</accession>
<dbReference type="Pfam" id="PF13516">
    <property type="entry name" value="LRR_6"/>
    <property type="match status" value="2"/>
</dbReference>
<evidence type="ECO:0000256" key="3">
    <source>
        <dbReference type="ARBA" id="ARBA00022737"/>
    </source>
</evidence>
<dbReference type="InterPro" id="IPR050637">
    <property type="entry name" value="NLRP_innate_immun_reg"/>
</dbReference>
<evidence type="ECO:0000313" key="7">
    <source>
        <dbReference type="EMBL" id="ELK09190.1"/>
    </source>
</evidence>
<dbReference type="PANTHER" id="PTHR45690">
    <property type="entry name" value="NACHT, LRR AND PYD DOMAINS-CONTAINING PROTEIN 12"/>
    <property type="match status" value="1"/>
</dbReference>
<dbReference type="EMBL" id="KB030840">
    <property type="protein sequence ID" value="ELK09190.1"/>
    <property type="molecule type" value="Genomic_DNA"/>
</dbReference>
<keyword evidence="8" id="KW-1185">Reference proteome</keyword>
<dbReference type="Pfam" id="PF17779">
    <property type="entry name" value="WHD_NOD2"/>
    <property type="match status" value="1"/>
</dbReference>
<dbReference type="AlphaFoldDB" id="L5KCA9"/>
<dbReference type="PROSITE" id="PS51450">
    <property type="entry name" value="LRR"/>
    <property type="match status" value="1"/>
</dbReference>
<dbReference type="GO" id="GO:0050727">
    <property type="term" value="P:regulation of inflammatory response"/>
    <property type="evidence" value="ECO:0007669"/>
    <property type="project" value="TreeGrafter"/>
</dbReference>
<evidence type="ECO:0000256" key="1">
    <source>
        <dbReference type="ARBA" id="ARBA00008665"/>
    </source>
</evidence>
<dbReference type="InterPro" id="IPR007111">
    <property type="entry name" value="NACHT_NTPase"/>
</dbReference>
<feature type="domain" description="NACHT" evidence="6">
    <location>
        <begin position="64"/>
        <end position="263"/>
    </location>
</feature>
<dbReference type="Pfam" id="PF05729">
    <property type="entry name" value="NACHT"/>
    <property type="match status" value="1"/>
</dbReference>
<proteinExistence type="inferred from homology"/>
<name>L5KCA9_PTEAL</name>
<dbReference type="PROSITE" id="PS50837">
    <property type="entry name" value="NACHT"/>
    <property type="match status" value="1"/>
</dbReference>
<dbReference type="InterPro" id="IPR032675">
    <property type="entry name" value="LRR_dom_sf"/>
</dbReference>
<evidence type="ECO:0000256" key="4">
    <source>
        <dbReference type="ARBA" id="ARBA00022741"/>
    </source>
</evidence>
<organism evidence="7 8">
    <name type="scientific">Pteropus alecto</name>
    <name type="common">Black flying fox</name>
    <dbReference type="NCBI Taxonomy" id="9402"/>
    <lineage>
        <taxon>Eukaryota</taxon>
        <taxon>Metazoa</taxon>
        <taxon>Chordata</taxon>
        <taxon>Craniata</taxon>
        <taxon>Vertebrata</taxon>
        <taxon>Euteleostomi</taxon>
        <taxon>Mammalia</taxon>
        <taxon>Eutheria</taxon>
        <taxon>Laurasiatheria</taxon>
        <taxon>Chiroptera</taxon>
        <taxon>Yinpterochiroptera</taxon>
        <taxon>Pteropodoidea</taxon>
        <taxon>Pteropodidae</taxon>
        <taxon>Pteropodinae</taxon>
        <taxon>Pteropus</taxon>
    </lineage>
</organism>
<sequence>MNNPAISCLSILPHITEDKQDEYRSILKKNFWPGASDEVHIVTQRYERLIPFCNPEMLAGPFPYTVVLHGPAGVGKTTLAKKVMLDWTRDSLAKTLSPAFYLSCKELNRKGTCTFAELISKNTPDAQEARPEARAPAQKLLFVVDGFDELRVPSGSLIHDICSDWNMRKPAPVLLGSLLKRQLSPQATLLVTTRPEALPELRHLLDQPLLVEVEGLSEPDRKASILKHFEDEGQALRALALMQSHPGLWRLGAAPAVCGLLCACLKLQLEHGEDPATTCRTATALLLHFLCGQFTPASGSRPCPAPLQAACLLAAGGMWARTSVFDAEDLAALGLTEAALRPFLDAEVLQKDVDSAGCYSFVHFSIQQFLAAVFYILEDDGEGARGRLGGDVRDARELLSKEERLKNPGLAHVARFLFGLANERMAGELETTFGCRVTTGVAQELLKSEPFWTMDLSEVMRCLHESQEELLVRDAMDHVTEVSLRVKTRMDLVHSSFCLRHCQNLQKILLQVEKGIFLESDTALESDAPVERSKNDQHMLPFWVDLCSMFGSNKNLMFLDISQSFLSTSSVRILHEKIASATHNLQKVVLVSCSATTQQWADLSSSLEMNQSLICLNLMANELLDEGAKLLYMTLRHPKCFLQRLLLEDCDLTGAYCKELSSALIVNQRLTHLCLAKNALGNHGVKLLCEGLSYPECQLQTLVLYYCNITSDGCVNLSVLLQQNSNLTHLDLGLNHIGITGLKFLCESLKTPLCNLRCLWLWGCAITPLSCADLSSALSSNQNLITLDLGQNSLGYSGVKMLCDALKRQSCPLRTLRPSFTGFSEPAVIEFCCLLATVATKNHKTQNEMSNPHKDNIGAVFLDQSDILSWAFESRNE</sequence>
<dbReference type="GO" id="GO:0005737">
    <property type="term" value="C:cytoplasm"/>
    <property type="evidence" value="ECO:0007669"/>
    <property type="project" value="TreeGrafter"/>
</dbReference>
<dbReference type="Pfam" id="PF17776">
    <property type="entry name" value="NLRC4_HD2"/>
    <property type="match status" value="1"/>
</dbReference>
<evidence type="ECO:0000313" key="8">
    <source>
        <dbReference type="Proteomes" id="UP000010552"/>
    </source>
</evidence>
<dbReference type="InterPro" id="IPR027417">
    <property type="entry name" value="P-loop_NTPase"/>
</dbReference>
<dbReference type="SMART" id="SM00368">
    <property type="entry name" value="LRR_RI"/>
    <property type="match status" value="7"/>
</dbReference>
<keyword evidence="5" id="KW-0067">ATP-binding</keyword>
<dbReference type="SUPFAM" id="SSF52540">
    <property type="entry name" value="P-loop containing nucleoside triphosphate hydrolases"/>
    <property type="match status" value="1"/>
</dbReference>
<dbReference type="InterPro" id="IPR001611">
    <property type="entry name" value="Leu-rich_rpt"/>
</dbReference>
<dbReference type="Proteomes" id="UP000010552">
    <property type="component" value="Unassembled WGS sequence"/>
</dbReference>
<dbReference type="PANTHER" id="PTHR45690:SF14">
    <property type="entry name" value="NACHT, LRR AND PYD DOMAINS-CONTAINING PROTEIN 2"/>
    <property type="match status" value="1"/>
</dbReference>
<dbReference type="InterPro" id="IPR041267">
    <property type="entry name" value="NLRP_HD2"/>
</dbReference>
<protein>
    <submittedName>
        <fullName evidence="7">NACHT, LRR and PYD domains-containing protein 2</fullName>
    </submittedName>
</protein>
<dbReference type="FunFam" id="3.40.50.300:FF:001341">
    <property type="entry name" value="NLR family pyrin domain containing 7"/>
    <property type="match status" value="1"/>
</dbReference>
<comment type="similarity">
    <text evidence="1">Belongs to the NLRP family.</text>
</comment>
<dbReference type="FunFam" id="3.80.10.10:FF:000974">
    <property type="entry name" value="NACHT, LRR and PYD domains-containing protein 2"/>
    <property type="match status" value="1"/>
</dbReference>
<dbReference type="STRING" id="9402.L5KCA9"/>